<dbReference type="Pfam" id="PF04359">
    <property type="entry name" value="DUF493"/>
    <property type="match status" value="1"/>
</dbReference>
<gene>
    <name evidence="3" type="ORF">JDW22_12410</name>
</gene>
<dbReference type="PANTHER" id="PTHR38036:SF1">
    <property type="entry name" value="UPF0250 PROTEIN YBED"/>
    <property type="match status" value="1"/>
</dbReference>
<evidence type="ECO:0000256" key="1">
    <source>
        <dbReference type="ARBA" id="ARBA00008460"/>
    </source>
</evidence>
<dbReference type="HAMAP" id="MF_00659">
    <property type="entry name" value="UPF0250"/>
    <property type="match status" value="1"/>
</dbReference>
<proteinExistence type="inferred from homology"/>
<dbReference type="GeneID" id="84905652"/>
<dbReference type="SUPFAM" id="SSF117991">
    <property type="entry name" value="YbeD/HP0495-like"/>
    <property type="match status" value="1"/>
</dbReference>
<dbReference type="RefSeq" id="WP_003797724.1">
    <property type="nucleotide sequence ID" value="NZ_JAEHNZ010000005.1"/>
</dbReference>
<dbReference type="InterPro" id="IPR027471">
    <property type="entry name" value="YbeD-like_sf"/>
</dbReference>
<dbReference type="Proteomes" id="UP000614058">
    <property type="component" value="Unassembled WGS sequence"/>
</dbReference>
<dbReference type="PANTHER" id="PTHR38036">
    <property type="entry name" value="UPF0250 PROTEIN YBED"/>
    <property type="match status" value="1"/>
</dbReference>
<reference evidence="3 4" key="1">
    <citation type="journal article" date="2021" name="Pathogens">
        <title>Isolation and Characterization of Kingella bonacorsii sp. nov., A Novel Kingella Species Detected in a Stable Periodontitis Subject.</title>
        <authorList>
            <person name="Antezack A."/>
            <person name="Boxberger M."/>
            <person name="Rolland C."/>
            <person name="Monnet-Corti V."/>
            <person name="La Scola B."/>
        </authorList>
    </citation>
    <scope>NUCLEOTIDE SEQUENCE [LARGE SCALE GENOMIC DNA]</scope>
    <source>
        <strain evidence="3 4">Marseille-Q4569</strain>
    </source>
</reference>
<evidence type="ECO:0000313" key="3">
    <source>
        <dbReference type="EMBL" id="MBK0397348.1"/>
    </source>
</evidence>
<dbReference type="EMBL" id="JAEHNZ010000005">
    <property type="protein sequence ID" value="MBK0397348.1"/>
    <property type="molecule type" value="Genomic_DNA"/>
</dbReference>
<keyword evidence="4" id="KW-1185">Reference proteome</keyword>
<sequence>MTEQKPLIAFPTHFDLKIMGAAHPDFASEILKTIQQHAPDTTEEHVKIRPSSKGNYLGATVTVYAENQEHLDNIYRAVTSHPMVKVVY</sequence>
<organism evidence="3 4">
    <name type="scientific">Kingella bonacorsii</name>
    <dbReference type="NCBI Taxonomy" id="2796361"/>
    <lineage>
        <taxon>Bacteria</taxon>
        <taxon>Pseudomonadati</taxon>
        <taxon>Pseudomonadota</taxon>
        <taxon>Betaproteobacteria</taxon>
        <taxon>Neisseriales</taxon>
        <taxon>Neisseriaceae</taxon>
        <taxon>Kingella</taxon>
    </lineage>
</organism>
<accession>A0ABS1BW13</accession>
<dbReference type="InterPro" id="IPR007454">
    <property type="entry name" value="UPF0250_YbeD-like"/>
</dbReference>
<comment type="similarity">
    <text evidence="1 2">Belongs to the UPF0250 family.</text>
</comment>
<comment type="caution">
    <text evidence="3">The sequence shown here is derived from an EMBL/GenBank/DDBJ whole genome shotgun (WGS) entry which is preliminary data.</text>
</comment>
<evidence type="ECO:0000313" key="4">
    <source>
        <dbReference type="Proteomes" id="UP000614058"/>
    </source>
</evidence>
<protein>
    <recommendedName>
        <fullName evidence="2">UPF0250 protein JDW22_12410</fullName>
    </recommendedName>
</protein>
<evidence type="ECO:0000256" key="2">
    <source>
        <dbReference type="HAMAP-Rule" id="MF_00659"/>
    </source>
</evidence>
<name>A0ABS1BW13_9NEIS</name>
<dbReference type="Gene3D" id="3.30.70.260">
    <property type="match status" value="1"/>
</dbReference>